<gene>
    <name evidence="1" type="ORF">DW070_13605</name>
</gene>
<accession>A0A3E2THU7</accession>
<comment type="caution">
    <text evidence="1">The sequence shown here is derived from an EMBL/GenBank/DDBJ whole genome shotgun (WGS) entry which is preliminary data.</text>
</comment>
<evidence type="ECO:0000313" key="1">
    <source>
        <dbReference type="EMBL" id="RGB76118.1"/>
    </source>
</evidence>
<sequence length="54" mass="6183">MKKDSNYSLANVTSNFLKIVIHTEAHSNSTLLCHEPSAPESLTQFKKDFFKKKK</sequence>
<name>A0A3E2THU7_9FIRM</name>
<proteinExistence type="predicted"/>
<protein>
    <submittedName>
        <fullName evidence="1">Cyclic lactone autoinducer peptide</fullName>
    </submittedName>
</protein>
<dbReference type="Proteomes" id="UP000260773">
    <property type="component" value="Unassembled WGS sequence"/>
</dbReference>
<organism evidence="1 2">
    <name type="scientific">Coprococcus catus</name>
    <dbReference type="NCBI Taxonomy" id="116085"/>
    <lineage>
        <taxon>Bacteria</taxon>
        <taxon>Bacillati</taxon>
        <taxon>Bacillota</taxon>
        <taxon>Clostridia</taxon>
        <taxon>Lachnospirales</taxon>
        <taxon>Lachnospiraceae</taxon>
        <taxon>Coprococcus</taxon>
    </lineage>
</organism>
<evidence type="ECO:0000313" key="2">
    <source>
        <dbReference type="Proteomes" id="UP000260773"/>
    </source>
</evidence>
<dbReference type="NCBIfam" id="TIGR04223">
    <property type="entry name" value="quorum_AgrD"/>
    <property type="match status" value="1"/>
</dbReference>
<reference evidence="1 2" key="1">
    <citation type="submission" date="2018-08" db="EMBL/GenBank/DDBJ databases">
        <title>A genome reference for cultivated species of the human gut microbiota.</title>
        <authorList>
            <person name="Zou Y."/>
            <person name="Xue W."/>
            <person name="Luo G."/>
        </authorList>
    </citation>
    <scope>NUCLEOTIDE SEQUENCE [LARGE SCALE GENOMIC DNA]</scope>
    <source>
        <strain evidence="1 2">AF45-17</strain>
    </source>
</reference>
<dbReference type="EMBL" id="QVEP01000042">
    <property type="protein sequence ID" value="RGB76118.1"/>
    <property type="molecule type" value="Genomic_DNA"/>
</dbReference>
<dbReference type="InterPro" id="IPR009229">
    <property type="entry name" value="AgrD"/>
</dbReference>
<dbReference type="AlphaFoldDB" id="A0A3E2THU7"/>